<evidence type="ECO:0000313" key="3">
    <source>
        <dbReference type="EnsemblPlants" id="PAC:32901321.CDS.1"/>
    </source>
</evidence>
<dbReference type="EnsemblPlants" id="Pp3c10_10414V3.1">
    <property type="protein sequence ID" value="PAC:32901321.CDS.1"/>
    <property type="gene ID" value="Pp3c10_10414"/>
</dbReference>
<feature type="domain" description="Retroviral polymerase SH3-like" evidence="1">
    <location>
        <begin position="64"/>
        <end position="108"/>
    </location>
</feature>
<evidence type="ECO:0000313" key="4">
    <source>
        <dbReference type="Proteomes" id="UP000006727"/>
    </source>
</evidence>
<evidence type="ECO:0000259" key="1">
    <source>
        <dbReference type="Pfam" id="PF25597"/>
    </source>
</evidence>
<reference evidence="2 4" key="2">
    <citation type="journal article" date="2018" name="Plant J.">
        <title>The Physcomitrella patens chromosome-scale assembly reveals moss genome structure and evolution.</title>
        <authorList>
            <person name="Lang D."/>
            <person name="Ullrich K.K."/>
            <person name="Murat F."/>
            <person name="Fuchs J."/>
            <person name="Jenkins J."/>
            <person name="Haas F.B."/>
            <person name="Piednoel M."/>
            <person name="Gundlach H."/>
            <person name="Van Bel M."/>
            <person name="Meyberg R."/>
            <person name="Vives C."/>
            <person name="Morata J."/>
            <person name="Symeonidi A."/>
            <person name="Hiss M."/>
            <person name="Muchero W."/>
            <person name="Kamisugi Y."/>
            <person name="Saleh O."/>
            <person name="Blanc G."/>
            <person name="Decker E.L."/>
            <person name="van Gessel N."/>
            <person name="Grimwood J."/>
            <person name="Hayes R.D."/>
            <person name="Graham S.W."/>
            <person name="Gunter L.E."/>
            <person name="McDaniel S.F."/>
            <person name="Hoernstein S.N.W."/>
            <person name="Larsson A."/>
            <person name="Li F.W."/>
            <person name="Perroud P.F."/>
            <person name="Phillips J."/>
            <person name="Ranjan P."/>
            <person name="Rokshar D.S."/>
            <person name="Rothfels C.J."/>
            <person name="Schneider L."/>
            <person name="Shu S."/>
            <person name="Stevenson D.W."/>
            <person name="Thummler F."/>
            <person name="Tillich M."/>
            <person name="Villarreal Aguilar J.C."/>
            <person name="Widiez T."/>
            <person name="Wong G.K."/>
            <person name="Wymore A."/>
            <person name="Zhang Y."/>
            <person name="Zimmer A.D."/>
            <person name="Quatrano R.S."/>
            <person name="Mayer K.F.X."/>
            <person name="Goodstein D."/>
            <person name="Casacuberta J.M."/>
            <person name="Vandepoele K."/>
            <person name="Reski R."/>
            <person name="Cuming A.C."/>
            <person name="Tuskan G.A."/>
            <person name="Maumus F."/>
            <person name="Salse J."/>
            <person name="Schmutz J."/>
            <person name="Rensing S.A."/>
        </authorList>
    </citation>
    <scope>NUCLEOTIDE SEQUENCE [LARGE SCALE GENOMIC DNA]</scope>
    <source>
        <strain evidence="3 4">cv. Gransden 2004</strain>
    </source>
</reference>
<name>A0A2K1JYG6_PHYPA</name>
<accession>A0A2K1JYG6</accession>
<organism evidence="2">
    <name type="scientific">Physcomitrium patens</name>
    <name type="common">Spreading-leaved earth moss</name>
    <name type="synonym">Physcomitrella patens</name>
    <dbReference type="NCBI Taxonomy" id="3218"/>
    <lineage>
        <taxon>Eukaryota</taxon>
        <taxon>Viridiplantae</taxon>
        <taxon>Streptophyta</taxon>
        <taxon>Embryophyta</taxon>
        <taxon>Bryophyta</taxon>
        <taxon>Bryophytina</taxon>
        <taxon>Bryopsida</taxon>
        <taxon>Funariidae</taxon>
        <taxon>Funariales</taxon>
        <taxon>Funariaceae</taxon>
        <taxon>Physcomitrium</taxon>
    </lineage>
</organism>
<keyword evidence="4" id="KW-1185">Reference proteome</keyword>
<dbReference type="InParanoid" id="A0A2K1JYG6"/>
<evidence type="ECO:0000313" key="2">
    <source>
        <dbReference type="EMBL" id="PNR46574.1"/>
    </source>
</evidence>
<dbReference type="Pfam" id="PF25597">
    <property type="entry name" value="SH3_retrovirus"/>
    <property type="match status" value="1"/>
</dbReference>
<sequence>MLHEVQLFKLYWREVITYVAYICVAYLQNQSFTKAIFFHTNSFELWYKKNPNLVYLCIFINCYYVKIWNPLRIKVDAKSQAYIFLGFSLISKGYKFQLVTTKAIFVSRCYDAKLLIDERMKKYHIFEDLISNIL</sequence>
<dbReference type="Proteomes" id="UP000006727">
    <property type="component" value="Chromosome 10"/>
</dbReference>
<reference evidence="2 4" key="1">
    <citation type="journal article" date="2008" name="Science">
        <title>The Physcomitrella genome reveals evolutionary insights into the conquest of land by plants.</title>
        <authorList>
            <person name="Rensing S."/>
            <person name="Lang D."/>
            <person name="Zimmer A."/>
            <person name="Terry A."/>
            <person name="Salamov A."/>
            <person name="Shapiro H."/>
            <person name="Nishiyama T."/>
            <person name="Perroud P.-F."/>
            <person name="Lindquist E."/>
            <person name="Kamisugi Y."/>
            <person name="Tanahashi T."/>
            <person name="Sakakibara K."/>
            <person name="Fujita T."/>
            <person name="Oishi K."/>
            <person name="Shin-I T."/>
            <person name="Kuroki Y."/>
            <person name="Toyoda A."/>
            <person name="Suzuki Y."/>
            <person name="Hashimoto A."/>
            <person name="Yamaguchi K."/>
            <person name="Sugano A."/>
            <person name="Kohara Y."/>
            <person name="Fujiyama A."/>
            <person name="Anterola A."/>
            <person name="Aoki S."/>
            <person name="Ashton N."/>
            <person name="Barbazuk W.B."/>
            <person name="Barker E."/>
            <person name="Bennetzen J."/>
            <person name="Bezanilla M."/>
            <person name="Blankenship R."/>
            <person name="Cho S.H."/>
            <person name="Dutcher S."/>
            <person name="Estelle M."/>
            <person name="Fawcett J.A."/>
            <person name="Gundlach H."/>
            <person name="Hanada K."/>
            <person name="Heyl A."/>
            <person name="Hicks K.A."/>
            <person name="Hugh J."/>
            <person name="Lohr M."/>
            <person name="Mayer K."/>
            <person name="Melkozernov A."/>
            <person name="Murata T."/>
            <person name="Nelson D."/>
            <person name="Pils B."/>
            <person name="Prigge M."/>
            <person name="Reiss B."/>
            <person name="Renner T."/>
            <person name="Rombauts S."/>
            <person name="Rushton P."/>
            <person name="Sanderfoot A."/>
            <person name="Schween G."/>
            <person name="Shiu S.-H."/>
            <person name="Stueber K."/>
            <person name="Theodoulou F.L."/>
            <person name="Tu H."/>
            <person name="Van de Peer Y."/>
            <person name="Verrier P.J."/>
            <person name="Waters E."/>
            <person name="Wood A."/>
            <person name="Yang L."/>
            <person name="Cove D."/>
            <person name="Cuming A."/>
            <person name="Hasebe M."/>
            <person name="Lucas S."/>
            <person name="Mishler D.B."/>
            <person name="Reski R."/>
            <person name="Grigoriev I."/>
            <person name="Quatrano R.S."/>
            <person name="Boore J.L."/>
        </authorList>
    </citation>
    <scope>NUCLEOTIDE SEQUENCE [LARGE SCALE GENOMIC DNA]</scope>
    <source>
        <strain evidence="3 4">cv. Gransden 2004</strain>
    </source>
</reference>
<protein>
    <recommendedName>
        <fullName evidence="1">Retroviral polymerase SH3-like domain-containing protein</fullName>
    </recommendedName>
</protein>
<reference evidence="3" key="3">
    <citation type="submission" date="2020-12" db="UniProtKB">
        <authorList>
            <consortium name="EnsemblPlants"/>
        </authorList>
    </citation>
    <scope>IDENTIFICATION</scope>
</reference>
<dbReference type="InterPro" id="IPR057670">
    <property type="entry name" value="SH3_retrovirus"/>
</dbReference>
<dbReference type="EMBL" id="ABEU02000010">
    <property type="protein sequence ID" value="PNR46574.1"/>
    <property type="molecule type" value="Genomic_DNA"/>
</dbReference>
<dbReference type="AlphaFoldDB" id="A0A2K1JYG6"/>
<dbReference type="Gramene" id="Pp3c10_10414V3.1">
    <property type="protein sequence ID" value="PAC:32901321.CDS.1"/>
    <property type="gene ID" value="Pp3c10_10414"/>
</dbReference>
<gene>
    <name evidence="2" type="ORF">PHYPA_013693</name>
</gene>
<proteinExistence type="predicted"/>